<proteinExistence type="predicted"/>
<evidence type="ECO:0000313" key="2">
    <source>
        <dbReference type="Proteomes" id="UP000198836"/>
    </source>
</evidence>
<keyword evidence="2" id="KW-1185">Reference proteome</keyword>
<reference evidence="2" key="1">
    <citation type="submission" date="2016-10" db="EMBL/GenBank/DDBJ databases">
        <authorList>
            <person name="Varghese N."/>
            <person name="Submissions S."/>
        </authorList>
    </citation>
    <scope>NUCLEOTIDE SEQUENCE [LARGE SCALE GENOMIC DNA]</scope>
    <source>
        <strain evidence="2">DSM 18130</strain>
    </source>
</reference>
<accession>A0A1I0TR77</accession>
<dbReference type="AlphaFoldDB" id="A0A1I0TR77"/>
<gene>
    <name evidence="1" type="ORF">SAMN04488511_11373</name>
</gene>
<dbReference type="EMBL" id="FOJM01000013">
    <property type="protein sequence ID" value="SFA54247.1"/>
    <property type="molecule type" value="Genomic_DNA"/>
</dbReference>
<dbReference type="STRING" id="332999.SAMN04488511_11373"/>
<name>A0A1I0TR77_9SPHI</name>
<dbReference type="Proteomes" id="UP000198836">
    <property type="component" value="Unassembled WGS sequence"/>
</dbReference>
<protein>
    <submittedName>
        <fullName evidence="1">Uncharacterized protein</fullName>
    </submittedName>
</protein>
<organism evidence="1 2">
    <name type="scientific">Pedobacter suwonensis</name>
    <dbReference type="NCBI Taxonomy" id="332999"/>
    <lineage>
        <taxon>Bacteria</taxon>
        <taxon>Pseudomonadati</taxon>
        <taxon>Bacteroidota</taxon>
        <taxon>Sphingobacteriia</taxon>
        <taxon>Sphingobacteriales</taxon>
        <taxon>Sphingobacteriaceae</taxon>
        <taxon>Pedobacter</taxon>
    </lineage>
</organism>
<evidence type="ECO:0000313" key="1">
    <source>
        <dbReference type="EMBL" id="SFA54247.1"/>
    </source>
</evidence>
<sequence>MAIYQKQVPKGVRLKWAPLNEARNVSVSRNAVQGTWVLRSEIGRPVEPSDIAKHSVTGLSNKNYLIP</sequence>